<reference evidence="4 5" key="1">
    <citation type="submission" date="2013-05" db="EMBL/GenBank/DDBJ databases">
        <title>Genome sequence of Streptomyces sparsogenes DSM 40356.</title>
        <authorList>
            <person name="Coyne S."/>
            <person name="Seebeck F.P."/>
        </authorList>
    </citation>
    <scope>NUCLEOTIDE SEQUENCE [LARGE SCALE GENOMIC DNA]</scope>
    <source>
        <strain evidence="4 5">DSM 40356</strain>
    </source>
</reference>
<dbReference type="InterPro" id="IPR000086">
    <property type="entry name" value="NUDIX_hydrolase_dom"/>
</dbReference>
<evidence type="ECO:0000256" key="1">
    <source>
        <dbReference type="ARBA" id="ARBA00022801"/>
    </source>
</evidence>
<dbReference type="AlphaFoldDB" id="A0A1R1S4J6"/>
<feature type="region of interest" description="Disordered" evidence="2">
    <location>
        <begin position="86"/>
        <end position="127"/>
    </location>
</feature>
<dbReference type="InterPro" id="IPR051325">
    <property type="entry name" value="Nudix_hydrolase_domain"/>
</dbReference>
<evidence type="ECO:0000313" key="5">
    <source>
        <dbReference type="Proteomes" id="UP000186168"/>
    </source>
</evidence>
<dbReference type="GO" id="GO:0004081">
    <property type="term" value="F:bis(5'-nucleosyl)-tetraphosphatase (asymmetrical) activity"/>
    <property type="evidence" value="ECO:0007669"/>
    <property type="project" value="TreeGrafter"/>
</dbReference>
<dbReference type="Proteomes" id="UP000186168">
    <property type="component" value="Unassembled WGS sequence"/>
</dbReference>
<dbReference type="PANTHER" id="PTHR21340:SF0">
    <property type="entry name" value="BIS(5'-NUCLEOSYL)-TETRAPHOSPHATASE [ASYMMETRICAL]"/>
    <property type="match status" value="1"/>
</dbReference>
<dbReference type="SUPFAM" id="SSF55811">
    <property type="entry name" value="Nudix"/>
    <property type="match status" value="1"/>
</dbReference>
<proteinExistence type="predicted"/>
<dbReference type="GO" id="GO:0006754">
    <property type="term" value="P:ATP biosynthetic process"/>
    <property type="evidence" value="ECO:0007669"/>
    <property type="project" value="TreeGrafter"/>
</dbReference>
<dbReference type="InterPro" id="IPR015797">
    <property type="entry name" value="NUDIX_hydrolase-like_dom_sf"/>
</dbReference>
<evidence type="ECO:0000313" key="4">
    <source>
        <dbReference type="EMBL" id="OMI33184.1"/>
    </source>
</evidence>
<sequence>MIRAAGCVLWRRSARDGRPEIALVHRPRYDDWSHPKGKLKRGEDALRCAVREVGEETGVRCVPGPELPTVRYPVKGRPKEVRYWAAEAVPGHPDEPDERDEPDDRGFAPNVPGVPDAPHIPNAPNVPNDEVDQLVWLLPEEARERLTHAHDRALVDAFLDAVTT</sequence>
<keyword evidence="1" id="KW-0378">Hydrolase</keyword>
<gene>
    <name evidence="4" type="ORF">SPAR_42781</name>
</gene>
<dbReference type="PROSITE" id="PS51462">
    <property type="entry name" value="NUDIX"/>
    <property type="match status" value="1"/>
</dbReference>
<name>A0A1R1S4J6_9ACTN</name>
<keyword evidence="5" id="KW-1185">Reference proteome</keyword>
<accession>A0A1R1S4J6</accession>
<dbReference type="PROSITE" id="PS00893">
    <property type="entry name" value="NUDIX_BOX"/>
    <property type="match status" value="1"/>
</dbReference>
<dbReference type="STRING" id="67365.GCA_001704635_05683"/>
<comment type="caution">
    <text evidence="4">The sequence shown here is derived from an EMBL/GenBank/DDBJ whole genome shotgun (WGS) entry which is preliminary data.</text>
</comment>
<dbReference type="Gene3D" id="3.90.79.10">
    <property type="entry name" value="Nucleoside Triphosphate Pyrophosphohydrolase"/>
    <property type="match status" value="1"/>
</dbReference>
<dbReference type="CDD" id="cd03673">
    <property type="entry name" value="NUDIX_Ap6A_hydrolase"/>
    <property type="match status" value="1"/>
</dbReference>
<dbReference type="GO" id="GO:0006167">
    <property type="term" value="P:AMP biosynthetic process"/>
    <property type="evidence" value="ECO:0007669"/>
    <property type="project" value="TreeGrafter"/>
</dbReference>
<dbReference type="EMBL" id="ASQP01000559">
    <property type="protein sequence ID" value="OMI33184.1"/>
    <property type="molecule type" value="Genomic_DNA"/>
</dbReference>
<evidence type="ECO:0000256" key="2">
    <source>
        <dbReference type="SAM" id="MobiDB-lite"/>
    </source>
</evidence>
<protein>
    <recommendedName>
        <fullName evidence="3">Nudix hydrolase domain-containing protein</fullName>
    </recommendedName>
</protein>
<dbReference type="Pfam" id="PF00293">
    <property type="entry name" value="NUDIX"/>
    <property type="match status" value="1"/>
</dbReference>
<dbReference type="InterPro" id="IPR020084">
    <property type="entry name" value="NUDIX_hydrolase_CS"/>
</dbReference>
<dbReference type="PANTHER" id="PTHR21340">
    <property type="entry name" value="DIADENOSINE 5,5-P1,P4-TETRAPHOSPHATE PYROPHOSPHOHYDROLASE MUTT"/>
    <property type="match status" value="1"/>
</dbReference>
<feature type="domain" description="Nudix hydrolase" evidence="3">
    <location>
        <begin position="1"/>
        <end position="160"/>
    </location>
</feature>
<organism evidence="4 5">
    <name type="scientific">Streptomyces sparsogenes DSM 40356</name>
    <dbReference type="NCBI Taxonomy" id="1331668"/>
    <lineage>
        <taxon>Bacteria</taxon>
        <taxon>Bacillati</taxon>
        <taxon>Actinomycetota</taxon>
        <taxon>Actinomycetes</taxon>
        <taxon>Kitasatosporales</taxon>
        <taxon>Streptomycetaceae</taxon>
        <taxon>Streptomyces</taxon>
    </lineage>
</organism>
<evidence type="ECO:0000259" key="3">
    <source>
        <dbReference type="PROSITE" id="PS51462"/>
    </source>
</evidence>